<dbReference type="PANTHER" id="PTHR30537">
    <property type="entry name" value="HTH-TYPE TRANSCRIPTIONAL REGULATOR"/>
    <property type="match status" value="1"/>
</dbReference>
<organism evidence="6 7">
    <name type="scientific">Pendulispora albinea</name>
    <dbReference type="NCBI Taxonomy" id="2741071"/>
    <lineage>
        <taxon>Bacteria</taxon>
        <taxon>Pseudomonadati</taxon>
        <taxon>Myxococcota</taxon>
        <taxon>Myxococcia</taxon>
        <taxon>Myxococcales</taxon>
        <taxon>Sorangiineae</taxon>
        <taxon>Pendulisporaceae</taxon>
        <taxon>Pendulispora</taxon>
    </lineage>
</organism>
<dbReference type="InterPro" id="IPR005119">
    <property type="entry name" value="LysR_subst-bd"/>
</dbReference>
<dbReference type="Pfam" id="PF00126">
    <property type="entry name" value="HTH_1"/>
    <property type="match status" value="1"/>
</dbReference>
<evidence type="ECO:0000313" key="7">
    <source>
        <dbReference type="Proteomes" id="UP001370348"/>
    </source>
</evidence>
<dbReference type="PANTHER" id="PTHR30537:SF3">
    <property type="entry name" value="TRANSCRIPTIONAL REGULATORY PROTEIN"/>
    <property type="match status" value="1"/>
</dbReference>
<reference evidence="6 7" key="1">
    <citation type="submission" date="2021-12" db="EMBL/GenBank/DDBJ databases">
        <title>Discovery of the Pendulisporaceae a myxobacterial family with distinct sporulation behavior and unique specialized metabolism.</title>
        <authorList>
            <person name="Garcia R."/>
            <person name="Popoff A."/>
            <person name="Bader C.D."/>
            <person name="Loehr J."/>
            <person name="Walesch S."/>
            <person name="Walt C."/>
            <person name="Boldt J."/>
            <person name="Bunk B."/>
            <person name="Haeckl F.J.F.P.J."/>
            <person name="Gunesch A.P."/>
            <person name="Birkelbach J."/>
            <person name="Nuebel U."/>
            <person name="Pietschmann T."/>
            <person name="Bach T."/>
            <person name="Mueller R."/>
        </authorList>
    </citation>
    <scope>NUCLEOTIDE SEQUENCE [LARGE SCALE GENOMIC DNA]</scope>
    <source>
        <strain evidence="6 7">MSr11954</strain>
    </source>
</reference>
<accession>A0ABZ2LVV0</accession>
<gene>
    <name evidence="6" type="ORF">LZC94_45530</name>
</gene>
<comment type="similarity">
    <text evidence="1">Belongs to the LysR transcriptional regulatory family.</text>
</comment>
<sequence>MQRPSVVREELRWDDVRVFLALCRSRTVGNAGGLLGCDASTISRRLVALEEALGATLFDRGRDGITPTKAAEDLMPVAEEMEQVMTRFTNAAEGLEREVSGLVRLTCPPDAAQVLVAPLLQELLARHPGLRIDLDPGEAVLDLTRREADIALRVVRPVRGDLIVTRLTTVQWVLVASPKLAKSVGTLRAWTDAPWVGWGERLSNIPAARWFSKHVRGTDPVVRSDSLTMQLATVTAGVGMALVPNQSVEHYGLVPISIGTPLRAAAAEWPEDELFLVTHRALRDVPRVRAVWDLLIERAGGATKEKSRAK</sequence>
<keyword evidence="7" id="KW-1185">Reference proteome</keyword>
<dbReference type="InterPro" id="IPR036390">
    <property type="entry name" value="WH_DNA-bd_sf"/>
</dbReference>
<feature type="domain" description="HTH lysR-type" evidence="5">
    <location>
        <begin position="11"/>
        <end position="68"/>
    </location>
</feature>
<dbReference type="RefSeq" id="WP_394824693.1">
    <property type="nucleotide sequence ID" value="NZ_CP089984.1"/>
</dbReference>
<dbReference type="EMBL" id="CP089984">
    <property type="protein sequence ID" value="WXB15068.1"/>
    <property type="molecule type" value="Genomic_DNA"/>
</dbReference>
<dbReference type="Gene3D" id="3.40.190.290">
    <property type="match status" value="1"/>
</dbReference>
<dbReference type="PROSITE" id="PS50931">
    <property type="entry name" value="HTH_LYSR"/>
    <property type="match status" value="1"/>
</dbReference>
<evidence type="ECO:0000259" key="5">
    <source>
        <dbReference type="PROSITE" id="PS50931"/>
    </source>
</evidence>
<dbReference type="InterPro" id="IPR036388">
    <property type="entry name" value="WH-like_DNA-bd_sf"/>
</dbReference>
<evidence type="ECO:0000256" key="3">
    <source>
        <dbReference type="ARBA" id="ARBA00023125"/>
    </source>
</evidence>
<keyword evidence="3" id="KW-0238">DNA-binding</keyword>
<keyword evidence="2" id="KW-0805">Transcription regulation</keyword>
<dbReference type="SUPFAM" id="SSF46785">
    <property type="entry name" value="Winged helix' DNA-binding domain"/>
    <property type="match status" value="1"/>
</dbReference>
<dbReference type="InterPro" id="IPR000847">
    <property type="entry name" value="LysR_HTH_N"/>
</dbReference>
<protein>
    <submittedName>
        <fullName evidence="6">LysR family transcriptional regulator</fullName>
    </submittedName>
</protein>
<evidence type="ECO:0000256" key="2">
    <source>
        <dbReference type="ARBA" id="ARBA00023015"/>
    </source>
</evidence>
<dbReference type="Gene3D" id="1.10.10.10">
    <property type="entry name" value="Winged helix-like DNA-binding domain superfamily/Winged helix DNA-binding domain"/>
    <property type="match status" value="1"/>
</dbReference>
<dbReference type="Pfam" id="PF03466">
    <property type="entry name" value="LysR_substrate"/>
    <property type="match status" value="1"/>
</dbReference>
<dbReference type="InterPro" id="IPR058163">
    <property type="entry name" value="LysR-type_TF_proteobact-type"/>
</dbReference>
<keyword evidence="4" id="KW-0804">Transcription</keyword>
<dbReference type="SUPFAM" id="SSF53850">
    <property type="entry name" value="Periplasmic binding protein-like II"/>
    <property type="match status" value="1"/>
</dbReference>
<proteinExistence type="inferred from homology"/>
<evidence type="ECO:0000256" key="1">
    <source>
        <dbReference type="ARBA" id="ARBA00009437"/>
    </source>
</evidence>
<dbReference type="Proteomes" id="UP001370348">
    <property type="component" value="Chromosome"/>
</dbReference>
<name>A0ABZ2LVV0_9BACT</name>
<evidence type="ECO:0000256" key="4">
    <source>
        <dbReference type="ARBA" id="ARBA00023163"/>
    </source>
</evidence>
<evidence type="ECO:0000313" key="6">
    <source>
        <dbReference type="EMBL" id="WXB15068.1"/>
    </source>
</evidence>